<comment type="caution">
    <text evidence="2">The sequence shown here is derived from an EMBL/GenBank/DDBJ whole genome shotgun (WGS) entry which is preliminary data.</text>
</comment>
<evidence type="ECO:0000313" key="2">
    <source>
        <dbReference type="EMBL" id="KKQ96917.1"/>
    </source>
</evidence>
<dbReference type="GO" id="GO:0008757">
    <property type="term" value="F:S-adenosylmethionine-dependent methyltransferase activity"/>
    <property type="evidence" value="ECO:0007669"/>
    <property type="project" value="InterPro"/>
</dbReference>
<dbReference type="InterPro" id="IPR013216">
    <property type="entry name" value="Methyltransf_11"/>
</dbReference>
<accession>A0A0G0M0S2</accession>
<dbReference type="AlphaFoldDB" id="A0A0G0M0S2"/>
<dbReference type="InterPro" id="IPR029063">
    <property type="entry name" value="SAM-dependent_MTases_sf"/>
</dbReference>
<dbReference type="Proteomes" id="UP000034325">
    <property type="component" value="Unassembled WGS sequence"/>
</dbReference>
<dbReference type="CDD" id="cd02440">
    <property type="entry name" value="AdoMet_MTases"/>
    <property type="match status" value="1"/>
</dbReference>
<dbReference type="Gene3D" id="3.40.50.150">
    <property type="entry name" value="Vaccinia Virus protein VP39"/>
    <property type="match status" value="1"/>
</dbReference>
<dbReference type="PANTHER" id="PTHR42912:SF80">
    <property type="entry name" value="METHYLTRANSFERASE DOMAIN-CONTAINING PROTEIN"/>
    <property type="match status" value="1"/>
</dbReference>
<sequence length="235" mass="26483">MKIRSPNSPSTNNQSSGITTRLFLFVKSILRFVVKFNFIARHQDQIAYAHIKDCDTVLEIGCGTGRFLSLSPNTIIGLDGNIQTLSTILFKANLMVGSAINFPIKSKSLDAVHCAHLIEHLNPPAAYAFLKEVARTLKPGGIFTLQTPTMWSGFYNNLTHIKPCHPSAITRYLVEHAPDTTYPDISDKFQVIDLVWRYKPILNAFYFLYPLGIHTTINPLHAWFPVNLICFITFD</sequence>
<name>A0A0G0M0S2_9BACT</name>
<dbReference type="EMBL" id="LBWA01000022">
    <property type="protein sequence ID" value="KKQ96917.1"/>
    <property type="molecule type" value="Genomic_DNA"/>
</dbReference>
<dbReference type="SUPFAM" id="SSF53335">
    <property type="entry name" value="S-adenosyl-L-methionine-dependent methyltransferases"/>
    <property type="match status" value="1"/>
</dbReference>
<reference evidence="2 3" key="1">
    <citation type="journal article" date="2015" name="Nature">
        <title>rRNA introns, odd ribosomes, and small enigmatic genomes across a large radiation of phyla.</title>
        <authorList>
            <person name="Brown C.T."/>
            <person name="Hug L.A."/>
            <person name="Thomas B.C."/>
            <person name="Sharon I."/>
            <person name="Castelle C.J."/>
            <person name="Singh A."/>
            <person name="Wilkins M.J."/>
            <person name="Williams K.H."/>
            <person name="Banfield J.F."/>
        </authorList>
    </citation>
    <scope>NUCLEOTIDE SEQUENCE [LARGE SCALE GENOMIC DNA]</scope>
</reference>
<feature type="domain" description="Methyltransferase type 11" evidence="1">
    <location>
        <begin position="58"/>
        <end position="144"/>
    </location>
</feature>
<gene>
    <name evidence="2" type="ORF">UT23_C0022G0009</name>
</gene>
<organism evidence="2 3">
    <name type="scientific">Candidatus Woesebacteria bacterium GW2011_GWA1_39_12</name>
    <dbReference type="NCBI Taxonomy" id="1618549"/>
    <lineage>
        <taxon>Bacteria</taxon>
        <taxon>Candidatus Woeseibacteriota</taxon>
    </lineage>
</organism>
<evidence type="ECO:0000259" key="1">
    <source>
        <dbReference type="Pfam" id="PF08241"/>
    </source>
</evidence>
<dbReference type="Pfam" id="PF08241">
    <property type="entry name" value="Methyltransf_11"/>
    <property type="match status" value="1"/>
</dbReference>
<dbReference type="InterPro" id="IPR050508">
    <property type="entry name" value="Methyltransf_Superfamily"/>
</dbReference>
<proteinExistence type="predicted"/>
<protein>
    <recommendedName>
        <fullName evidence="1">Methyltransferase type 11 domain-containing protein</fullName>
    </recommendedName>
</protein>
<dbReference type="PANTHER" id="PTHR42912">
    <property type="entry name" value="METHYLTRANSFERASE"/>
    <property type="match status" value="1"/>
</dbReference>
<evidence type="ECO:0000313" key="3">
    <source>
        <dbReference type="Proteomes" id="UP000034325"/>
    </source>
</evidence>